<protein>
    <submittedName>
        <fullName evidence="2">Uncharacterized protein</fullName>
    </submittedName>
</protein>
<feature type="region of interest" description="Disordered" evidence="1">
    <location>
        <begin position="61"/>
        <end position="83"/>
    </location>
</feature>
<sequence>MIESPRGISPPDTFGVQSVAFCAEFFGCETDVLVDGGAALDRLLPWPPFITTRVATSAITASATRPATISQGSFEPPGGGPGG</sequence>
<evidence type="ECO:0000256" key="1">
    <source>
        <dbReference type="SAM" id="MobiDB-lite"/>
    </source>
</evidence>
<evidence type="ECO:0000313" key="3">
    <source>
        <dbReference type="Proteomes" id="UP000020825"/>
    </source>
</evidence>
<name>X8CPS2_MYCIT</name>
<dbReference type="Proteomes" id="UP000020825">
    <property type="component" value="Unassembled WGS sequence"/>
</dbReference>
<reference evidence="2 3" key="1">
    <citation type="submission" date="2013-12" db="EMBL/GenBank/DDBJ databases">
        <authorList>
            <person name="Zelazny A."/>
            <person name="Olivier K."/>
            <person name="Holland S."/>
            <person name="Lenaerts A."/>
            <person name="Ordway D."/>
            <person name="DeGroote M.A."/>
            <person name="Parker T."/>
            <person name="Sizemore C."/>
            <person name="Tallon L.J."/>
            <person name="Sadzewicz L.K."/>
            <person name="Sengamalay N."/>
            <person name="Fraser C.M."/>
            <person name="Hine E."/>
            <person name="Shefchek K.A."/>
            <person name="Das S.P."/>
            <person name="Tettelin H."/>
        </authorList>
    </citation>
    <scope>NUCLEOTIDE SEQUENCE [LARGE SCALE GENOMIC DNA]</scope>
    <source>
        <strain evidence="2 3">1956</strain>
    </source>
</reference>
<comment type="caution">
    <text evidence="2">The sequence shown here is derived from an EMBL/GenBank/DDBJ whole genome shotgun (WGS) entry which is preliminary data.</text>
</comment>
<gene>
    <name evidence="2" type="ORF">I550_0968</name>
</gene>
<proteinExistence type="predicted"/>
<dbReference type="EMBL" id="JAOG01000001">
    <property type="protein sequence ID" value="EUA57836.1"/>
    <property type="molecule type" value="Genomic_DNA"/>
</dbReference>
<accession>X8CPS2</accession>
<feature type="compositionally biased region" description="Polar residues" evidence="1">
    <location>
        <begin position="61"/>
        <end position="73"/>
    </location>
</feature>
<evidence type="ECO:0000313" key="2">
    <source>
        <dbReference type="EMBL" id="EUA57836.1"/>
    </source>
</evidence>
<organism evidence="2 3">
    <name type="scientific">Mycobacterium intracellulare 1956</name>
    <dbReference type="NCBI Taxonomy" id="1299331"/>
    <lineage>
        <taxon>Bacteria</taxon>
        <taxon>Bacillati</taxon>
        <taxon>Actinomycetota</taxon>
        <taxon>Actinomycetes</taxon>
        <taxon>Mycobacteriales</taxon>
        <taxon>Mycobacteriaceae</taxon>
        <taxon>Mycobacterium</taxon>
        <taxon>Mycobacterium avium complex (MAC)</taxon>
    </lineage>
</organism>
<dbReference type="AlphaFoldDB" id="X8CPS2"/>